<dbReference type="RefSeq" id="XP_012209230.1">
    <property type="nucleotide sequence ID" value="XM_012353840.1"/>
</dbReference>
<keyword evidence="2" id="KW-1185">Reference proteome</keyword>
<accession>A0A067BTB5</accession>
<dbReference type="VEuPathDB" id="FungiDB:SPRG_14218"/>
<protein>
    <submittedName>
        <fullName evidence="1">Uncharacterized protein</fullName>
    </submittedName>
</protein>
<dbReference type="AlphaFoldDB" id="A0A067BTB5"/>
<organism evidence="1 2">
    <name type="scientific">Saprolegnia parasitica (strain CBS 223.65)</name>
    <dbReference type="NCBI Taxonomy" id="695850"/>
    <lineage>
        <taxon>Eukaryota</taxon>
        <taxon>Sar</taxon>
        <taxon>Stramenopiles</taxon>
        <taxon>Oomycota</taxon>
        <taxon>Saprolegniomycetes</taxon>
        <taxon>Saprolegniales</taxon>
        <taxon>Saprolegniaceae</taxon>
        <taxon>Saprolegnia</taxon>
    </lineage>
</organism>
<dbReference type="KEGG" id="spar:SPRG_14218"/>
<sequence>MATKRACPEAATVLSLPHILTSIAQCLQSPRDALAFLSALPLTSLDTALAATKKLLTRPGRFVHTWPHLSLDDINDENAALALAALPALVSLCKPAAERVDWSPPTTVATMSFVDFVSSWPLKMTHFESMWFDDIDTDVACSLLRRCTRLRAVGITREENVVDLLAAVLTPAHRVEKLSLFSNTEATMDWTSLLRPWLSGGHARHLSFEATQTTDLAGLAQALATTASLTGLDVNNDNLIRAFLALQLSLHQLTEVRLETDRPELVCRFLRLCDVAKLTSLEIVGEGDHEDTLALVPRMPALRHLSLRWGELRLTHNATSRWPHLESLELCAAHFDDKAFDIVLAYLERVQGLQKIMFNVCHSLETRFLDLSRTLVRLINNGLTRASFRHTDLDDTSAALLALTLRQCRNVSHVTFDLGENDFTMDGVRMLLEALATCSYVCVRLALPETYHEDEVRRFLATHEMVCAVNDIAVWTLYSPSMHAT</sequence>
<reference evidence="1 2" key="1">
    <citation type="journal article" date="2013" name="PLoS Genet.">
        <title>Distinctive expansion of potential virulence genes in the genome of the oomycete fish pathogen Saprolegnia parasitica.</title>
        <authorList>
            <person name="Jiang R.H."/>
            <person name="de Bruijn I."/>
            <person name="Haas B.J."/>
            <person name="Belmonte R."/>
            <person name="Lobach L."/>
            <person name="Christie J."/>
            <person name="van den Ackerveken G."/>
            <person name="Bottin A."/>
            <person name="Bulone V."/>
            <person name="Diaz-Moreno S.M."/>
            <person name="Dumas B."/>
            <person name="Fan L."/>
            <person name="Gaulin E."/>
            <person name="Govers F."/>
            <person name="Grenville-Briggs L.J."/>
            <person name="Horner N.R."/>
            <person name="Levin J.Z."/>
            <person name="Mammella M."/>
            <person name="Meijer H.J."/>
            <person name="Morris P."/>
            <person name="Nusbaum C."/>
            <person name="Oome S."/>
            <person name="Phillips A.J."/>
            <person name="van Rooyen D."/>
            <person name="Rzeszutek E."/>
            <person name="Saraiva M."/>
            <person name="Secombes C.J."/>
            <person name="Seidl M.F."/>
            <person name="Snel B."/>
            <person name="Stassen J.H."/>
            <person name="Sykes S."/>
            <person name="Tripathy S."/>
            <person name="van den Berg H."/>
            <person name="Vega-Arreguin J.C."/>
            <person name="Wawra S."/>
            <person name="Young S.K."/>
            <person name="Zeng Q."/>
            <person name="Dieguez-Uribeondo J."/>
            <person name="Russ C."/>
            <person name="Tyler B.M."/>
            <person name="van West P."/>
        </authorList>
    </citation>
    <scope>NUCLEOTIDE SEQUENCE [LARGE SCALE GENOMIC DNA]</scope>
    <source>
        <strain evidence="1 2">CBS 223.65</strain>
    </source>
</reference>
<dbReference type="Proteomes" id="UP000030745">
    <property type="component" value="Unassembled WGS sequence"/>
</dbReference>
<evidence type="ECO:0000313" key="1">
    <source>
        <dbReference type="EMBL" id="KDO20070.1"/>
    </source>
</evidence>
<gene>
    <name evidence="1" type="ORF">SPRG_14218</name>
</gene>
<evidence type="ECO:0000313" key="2">
    <source>
        <dbReference type="Proteomes" id="UP000030745"/>
    </source>
</evidence>
<dbReference type="SUPFAM" id="SSF52047">
    <property type="entry name" value="RNI-like"/>
    <property type="match status" value="1"/>
</dbReference>
<name>A0A067BTB5_SAPPC</name>
<dbReference type="InterPro" id="IPR032675">
    <property type="entry name" value="LRR_dom_sf"/>
</dbReference>
<dbReference type="Gene3D" id="3.80.10.10">
    <property type="entry name" value="Ribonuclease Inhibitor"/>
    <property type="match status" value="1"/>
</dbReference>
<proteinExistence type="predicted"/>
<dbReference type="EMBL" id="KK583325">
    <property type="protein sequence ID" value="KDO20070.1"/>
    <property type="molecule type" value="Genomic_DNA"/>
</dbReference>
<dbReference type="GeneID" id="24136036"/>